<dbReference type="PANTHER" id="PTHR31272">
    <property type="entry name" value="CYTOCHROME C-TYPE BIOGENESIS PROTEIN HI_1454-RELATED"/>
    <property type="match status" value="1"/>
</dbReference>
<keyword evidence="5 7" id="KW-1133">Transmembrane helix</keyword>
<dbReference type="InterPro" id="IPR051790">
    <property type="entry name" value="Cytochrome_c-biogenesis_DsbD"/>
</dbReference>
<accession>A0A1Y0EAJ7</accession>
<dbReference type="PANTHER" id="PTHR31272:SF4">
    <property type="entry name" value="CYTOCHROME C-TYPE BIOGENESIS PROTEIN HI_1454-RELATED"/>
    <property type="match status" value="1"/>
</dbReference>
<dbReference type="EC" id="1.8.1.8" evidence="9"/>
<feature type="transmembrane region" description="Helical" evidence="7">
    <location>
        <begin position="12"/>
        <end position="40"/>
    </location>
</feature>
<dbReference type="Pfam" id="PF02683">
    <property type="entry name" value="DsbD_TM"/>
    <property type="match status" value="1"/>
</dbReference>
<dbReference type="KEGG" id="lvs:LOKVESSMR4R_01336"/>
<comment type="similarity">
    <text evidence="2">Belongs to the DsbD family.</text>
</comment>
<feature type="transmembrane region" description="Helical" evidence="7">
    <location>
        <begin position="217"/>
        <end position="241"/>
    </location>
</feature>
<gene>
    <name evidence="9" type="primary">dsbD</name>
    <name evidence="9" type="ORF">LOKVESSMR4R_01336</name>
</gene>
<reference evidence="9 10" key="1">
    <citation type="submission" date="2017-05" db="EMBL/GenBank/DDBJ databases">
        <title>Genome Sequence of Loktanella vestfoldensis Strain SMR4r Isolated from a Culture of the Diatom Skeletonema marinoi.</title>
        <authorList>
            <person name="Topel M."/>
            <person name="Pinder M.I.M."/>
            <person name="Johansson O.N."/>
            <person name="Kourtchenko O."/>
            <person name="Godhe A."/>
            <person name="Clarke A.K."/>
        </authorList>
    </citation>
    <scope>NUCLEOTIDE SEQUENCE [LARGE SCALE GENOMIC DNA]</scope>
    <source>
        <strain evidence="9 10">SMR4r</strain>
    </source>
</reference>
<comment type="subcellular location">
    <subcellularLocation>
        <location evidence="1">Membrane</location>
        <topology evidence="1">Multi-pass membrane protein</topology>
    </subcellularLocation>
</comment>
<dbReference type="InterPro" id="IPR003834">
    <property type="entry name" value="Cyt_c_assmbl_TM_dom"/>
</dbReference>
<protein>
    <submittedName>
        <fullName evidence="9">Thiol:disulfide interchange protein DsbD</fullName>
        <ecNumber evidence="9">1.8.1.8</ecNumber>
    </submittedName>
</protein>
<sequence>MLETGLIFDAALLPAMIVALAAGVLSFLSPCVLPVVPPYLAYMGGVSVSEMEQTASARRRVLIAALFFVLGLSTVFLLLGIAFSTMGRMLIGVQDYFVIGAGLVVMVLGAHFVGVFRIGFLDREMRLDAGDRGGSAFGAYLLGLAFAFGWTPCLGPVLGAILSLAASEADVGRGTVLLGSYAVGLGIPFLLVAAFFPRLHGVMGWMRRHMRQIEAGAGLLLWTVGLMMLTGQFAAFSFWLLERFPFLASVG</sequence>
<dbReference type="GO" id="GO:0016020">
    <property type="term" value="C:membrane"/>
    <property type="evidence" value="ECO:0007669"/>
    <property type="project" value="UniProtKB-SubCell"/>
</dbReference>
<proteinExistence type="inferred from homology"/>
<evidence type="ECO:0000313" key="10">
    <source>
        <dbReference type="Proteomes" id="UP000195273"/>
    </source>
</evidence>
<organism evidence="9 10">
    <name type="scientific">Yoonia vestfoldensis</name>
    <dbReference type="NCBI Taxonomy" id="245188"/>
    <lineage>
        <taxon>Bacteria</taxon>
        <taxon>Pseudomonadati</taxon>
        <taxon>Pseudomonadota</taxon>
        <taxon>Alphaproteobacteria</taxon>
        <taxon>Rhodobacterales</taxon>
        <taxon>Paracoccaceae</taxon>
        <taxon>Yoonia</taxon>
    </lineage>
</organism>
<evidence type="ECO:0000256" key="2">
    <source>
        <dbReference type="ARBA" id="ARBA00006143"/>
    </source>
</evidence>
<keyword evidence="9" id="KW-0560">Oxidoreductase</keyword>
<evidence type="ECO:0000256" key="5">
    <source>
        <dbReference type="ARBA" id="ARBA00022989"/>
    </source>
</evidence>
<name>A0A1Y0EAJ7_9RHOB</name>
<dbReference type="STRING" id="1122181.GCA_000382265_01850"/>
<keyword evidence="10" id="KW-1185">Reference proteome</keyword>
<evidence type="ECO:0000256" key="3">
    <source>
        <dbReference type="ARBA" id="ARBA00022692"/>
    </source>
</evidence>
<dbReference type="OrthoDB" id="9803065at2"/>
<dbReference type="EMBL" id="CP021431">
    <property type="protein sequence ID" value="ARU00657.1"/>
    <property type="molecule type" value="Genomic_DNA"/>
</dbReference>
<evidence type="ECO:0000313" key="9">
    <source>
        <dbReference type="EMBL" id="ARU00657.1"/>
    </source>
</evidence>
<feature type="transmembrane region" description="Helical" evidence="7">
    <location>
        <begin position="61"/>
        <end position="84"/>
    </location>
</feature>
<evidence type="ECO:0000256" key="4">
    <source>
        <dbReference type="ARBA" id="ARBA00022748"/>
    </source>
</evidence>
<feature type="transmembrane region" description="Helical" evidence="7">
    <location>
        <begin position="137"/>
        <end position="166"/>
    </location>
</feature>
<dbReference type="AlphaFoldDB" id="A0A1Y0EAJ7"/>
<evidence type="ECO:0000256" key="6">
    <source>
        <dbReference type="ARBA" id="ARBA00023136"/>
    </source>
</evidence>
<dbReference type="RefSeq" id="WP_087212735.1">
    <property type="nucleotide sequence ID" value="NZ_CP021431.1"/>
</dbReference>
<dbReference type="Proteomes" id="UP000195273">
    <property type="component" value="Chromosome"/>
</dbReference>
<keyword evidence="4" id="KW-0201">Cytochrome c-type biogenesis</keyword>
<keyword evidence="6 7" id="KW-0472">Membrane</keyword>
<dbReference type="GO" id="GO:0017004">
    <property type="term" value="P:cytochrome complex assembly"/>
    <property type="evidence" value="ECO:0007669"/>
    <property type="project" value="UniProtKB-KW"/>
</dbReference>
<evidence type="ECO:0000256" key="1">
    <source>
        <dbReference type="ARBA" id="ARBA00004141"/>
    </source>
</evidence>
<feature type="domain" description="Cytochrome C biogenesis protein transmembrane" evidence="8">
    <location>
        <begin position="15"/>
        <end position="229"/>
    </location>
</feature>
<evidence type="ECO:0000259" key="8">
    <source>
        <dbReference type="Pfam" id="PF02683"/>
    </source>
</evidence>
<keyword evidence="3 7" id="KW-0812">Transmembrane</keyword>
<feature type="transmembrane region" description="Helical" evidence="7">
    <location>
        <begin position="178"/>
        <end position="196"/>
    </location>
</feature>
<dbReference type="GO" id="GO:0047134">
    <property type="term" value="F:protein-disulfide reductase [NAD(P)H] activity"/>
    <property type="evidence" value="ECO:0007669"/>
    <property type="project" value="UniProtKB-EC"/>
</dbReference>
<feature type="transmembrane region" description="Helical" evidence="7">
    <location>
        <begin position="96"/>
        <end position="116"/>
    </location>
</feature>
<evidence type="ECO:0000256" key="7">
    <source>
        <dbReference type="SAM" id="Phobius"/>
    </source>
</evidence>